<evidence type="ECO:0000256" key="5">
    <source>
        <dbReference type="SAM" id="MobiDB-lite"/>
    </source>
</evidence>
<dbReference type="EMBL" id="BOMN01000111">
    <property type="protein sequence ID" value="GIE24481.1"/>
    <property type="molecule type" value="Genomic_DNA"/>
</dbReference>
<evidence type="ECO:0000313" key="8">
    <source>
        <dbReference type="Proteomes" id="UP000603200"/>
    </source>
</evidence>
<dbReference type="PANTHER" id="PTHR43108:SF8">
    <property type="entry name" value="SD21168P"/>
    <property type="match status" value="1"/>
</dbReference>
<dbReference type="CDD" id="cd16147">
    <property type="entry name" value="G6S"/>
    <property type="match status" value="1"/>
</dbReference>
<evidence type="ECO:0000313" key="7">
    <source>
        <dbReference type="EMBL" id="GIE24481.1"/>
    </source>
</evidence>
<keyword evidence="3" id="KW-0378">Hydrolase</keyword>
<keyword evidence="4" id="KW-0325">Glycoprotein</keyword>
<dbReference type="SUPFAM" id="SSF53649">
    <property type="entry name" value="Alkaline phosphatase-like"/>
    <property type="match status" value="1"/>
</dbReference>
<dbReference type="PIRSF" id="PIRSF036666">
    <property type="entry name" value="G6S"/>
    <property type="match status" value="1"/>
</dbReference>
<dbReference type="InterPro" id="IPR024607">
    <property type="entry name" value="Sulfatase_CS"/>
</dbReference>
<dbReference type="PROSITE" id="PS00523">
    <property type="entry name" value="SULFATASE_1"/>
    <property type="match status" value="1"/>
</dbReference>
<reference evidence="7 8" key="1">
    <citation type="submission" date="2021-01" db="EMBL/GenBank/DDBJ databases">
        <title>Whole genome shotgun sequence of Actinoplanes humidus NBRC 14915.</title>
        <authorList>
            <person name="Komaki H."/>
            <person name="Tamura T."/>
        </authorList>
    </citation>
    <scope>NUCLEOTIDE SEQUENCE [LARGE SCALE GENOMIC DNA]</scope>
    <source>
        <strain evidence="7 8">NBRC 14915</strain>
    </source>
</reference>
<dbReference type="InterPro" id="IPR012251">
    <property type="entry name" value="GlcNAc_6-SO4ase"/>
</dbReference>
<dbReference type="InterPro" id="IPR000917">
    <property type="entry name" value="Sulfatase_N"/>
</dbReference>
<keyword evidence="2" id="KW-0732">Signal</keyword>
<evidence type="ECO:0000256" key="3">
    <source>
        <dbReference type="ARBA" id="ARBA00022801"/>
    </source>
</evidence>
<proteinExistence type="inferred from homology"/>
<comment type="similarity">
    <text evidence="1">Belongs to the sulfatase family.</text>
</comment>
<dbReference type="Gene3D" id="3.40.720.10">
    <property type="entry name" value="Alkaline Phosphatase, subunit A"/>
    <property type="match status" value="1"/>
</dbReference>
<sequence>MNVVFVLADDLSMNLLPHMPNVQALAKDGTTFTNYTVTDSLCCPSRSSIFTGRYPHNTGVFTNSGKDGGFHKFQQTQEMDTIATTLKSNGYRTGFMGKYLNEYQPVDGVRPGWTDWATGGNAYANFNYKLNENGAIKKYGSKPEDYLTTVVQNKAVTFINDAARRSQPFLLEIATFSPHGPYTPAPQDKNLFPGMTVPQTSAFNRHPRNAPSYLAANDPLTPQEISTLNGIYRKRAQSVQSIDRMIGTLRDTLSKAGIADHTVVVFSSDNGFHLGDHGLNIGKQTAFSTDVHVPLVVAGPGIRTNTTVDQLAENIDLRPTFEGLAGITSSGTADGTSLVPLLRTGKPAGDWRRLSLIEHHGPKTSEPAAPDDPDKQNSKDGTPPTYTAIRTADWTFVQYLDGTREYYDRTTDPDEMNNIAASLPAERVQALQASIKKMEACKGSTACTTATR</sequence>
<gene>
    <name evidence="7" type="ORF">Ahu01nite_075830</name>
</gene>
<organism evidence="7 8">
    <name type="scientific">Winogradskya humida</name>
    <dbReference type="NCBI Taxonomy" id="113566"/>
    <lineage>
        <taxon>Bacteria</taxon>
        <taxon>Bacillati</taxon>
        <taxon>Actinomycetota</taxon>
        <taxon>Actinomycetes</taxon>
        <taxon>Micromonosporales</taxon>
        <taxon>Micromonosporaceae</taxon>
        <taxon>Winogradskya</taxon>
    </lineage>
</organism>
<evidence type="ECO:0000259" key="6">
    <source>
        <dbReference type="Pfam" id="PF00884"/>
    </source>
</evidence>
<dbReference type="PANTHER" id="PTHR43108">
    <property type="entry name" value="N-ACETYLGLUCOSAMINE-6-SULFATASE FAMILY MEMBER"/>
    <property type="match status" value="1"/>
</dbReference>
<accession>A0ABQ4A0V7</accession>
<feature type="domain" description="Sulfatase N-terminal" evidence="6">
    <location>
        <begin position="2"/>
        <end position="327"/>
    </location>
</feature>
<evidence type="ECO:0000256" key="1">
    <source>
        <dbReference type="ARBA" id="ARBA00008779"/>
    </source>
</evidence>
<comment type="caution">
    <text evidence="7">The sequence shown here is derived from an EMBL/GenBank/DDBJ whole genome shotgun (WGS) entry which is preliminary data.</text>
</comment>
<feature type="region of interest" description="Disordered" evidence="5">
    <location>
        <begin position="360"/>
        <end position="386"/>
    </location>
</feature>
<dbReference type="InterPro" id="IPR017850">
    <property type="entry name" value="Alkaline_phosphatase_core_sf"/>
</dbReference>
<name>A0ABQ4A0V7_9ACTN</name>
<dbReference type="Proteomes" id="UP000603200">
    <property type="component" value="Unassembled WGS sequence"/>
</dbReference>
<keyword evidence="8" id="KW-1185">Reference proteome</keyword>
<evidence type="ECO:0000256" key="4">
    <source>
        <dbReference type="ARBA" id="ARBA00023180"/>
    </source>
</evidence>
<protein>
    <submittedName>
        <fullName evidence="7">N-acetylglucosamine-6-sulfatase</fullName>
    </submittedName>
</protein>
<dbReference type="Pfam" id="PF00884">
    <property type="entry name" value="Sulfatase"/>
    <property type="match status" value="1"/>
</dbReference>
<evidence type="ECO:0000256" key="2">
    <source>
        <dbReference type="ARBA" id="ARBA00022729"/>
    </source>
</evidence>